<evidence type="ECO:0000256" key="1">
    <source>
        <dbReference type="ARBA" id="ARBA00001913"/>
    </source>
</evidence>
<comment type="cofactor">
    <cofactor evidence="4">
        <name>Mg(2+)</name>
        <dbReference type="ChEBI" id="CHEBI:18420"/>
    </cofactor>
</comment>
<evidence type="ECO:0000256" key="12">
    <source>
        <dbReference type="ARBA" id="ARBA00022842"/>
    </source>
</evidence>
<dbReference type="GO" id="GO:0005737">
    <property type="term" value="C:cytoplasm"/>
    <property type="evidence" value="ECO:0007669"/>
    <property type="project" value="UniProtKB-ARBA"/>
</dbReference>
<dbReference type="Gene3D" id="3.40.50.920">
    <property type="match status" value="1"/>
</dbReference>
<evidence type="ECO:0000256" key="3">
    <source>
        <dbReference type="ARBA" id="ARBA00001941"/>
    </source>
</evidence>
<evidence type="ECO:0000256" key="9">
    <source>
        <dbReference type="ARBA" id="ARBA00022679"/>
    </source>
</evidence>
<feature type="domain" description="Transketolase-like pyrimidine-binding" evidence="14">
    <location>
        <begin position="338"/>
        <end position="501"/>
    </location>
</feature>
<comment type="cofactor">
    <cofactor evidence="3">
        <name>Co(2+)</name>
        <dbReference type="ChEBI" id="CHEBI:48828"/>
    </cofactor>
</comment>
<dbReference type="Pfam" id="PF02779">
    <property type="entry name" value="Transket_pyr"/>
    <property type="match status" value="1"/>
</dbReference>
<dbReference type="PANTHER" id="PTHR43195">
    <property type="entry name" value="TRANSKETOLASE"/>
    <property type="match status" value="1"/>
</dbReference>
<dbReference type="InterPro" id="IPR020826">
    <property type="entry name" value="Transketolase_BS"/>
</dbReference>
<dbReference type="Proteomes" id="UP001162131">
    <property type="component" value="Unassembled WGS sequence"/>
</dbReference>
<comment type="similarity">
    <text evidence="6">Belongs to the transketolase family.</text>
</comment>
<comment type="cofactor">
    <cofactor evidence="2">
        <name>Mn(2+)</name>
        <dbReference type="ChEBI" id="CHEBI:29035"/>
    </cofactor>
</comment>
<dbReference type="InterPro" id="IPR029061">
    <property type="entry name" value="THDP-binding"/>
</dbReference>
<evidence type="ECO:0000256" key="5">
    <source>
        <dbReference type="ARBA" id="ARBA00001964"/>
    </source>
</evidence>
<dbReference type="NCBIfam" id="NF004559">
    <property type="entry name" value="PRK05899.2-5"/>
    <property type="match status" value="1"/>
</dbReference>
<name>A0AAU9JR09_9CILI</name>
<dbReference type="GO" id="GO:0046872">
    <property type="term" value="F:metal ion binding"/>
    <property type="evidence" value="ECO:0007669"/>
    <property type="project" value="UniProtKB-KW"/>
</dbReference>
<dbReference type="GO" id="GO:0030976">
    <property type="term" value="F:thiamine pyrophosphate binding"/>
    <property type="evidence" value="ECO:0007669"/>
    <property type="project" value="TreeGrafter"/>
</dbReference>
<keyword evidence="13" id="KW-0786">Thiamine pyrophosphate</keyword>
<evidence type="ECO:0000256" key="11">
    <source>
        <dbReference type="ARBA" id="ARBA00022837"/>
    </source>
</evidence>
<evidence type="ECO:0000256" key="4">
    <source>
        <dbReference type="ARBA" id="ARBA00001946"/>
    </source>
</evidence>
<sequence>MVKKQKSQKSQHLLNLTTTKKRALESGHGYVALRNYATRMRIHSVESTTAAGSGHPTSCSSLADLMAVLFFDPSGMHYYPKDPRNCNNDKLVLSKGHAAPILYAAWAEAGFIPVADLITLRQITSNLEGHPTPRLEFVDVASGSLGQGLSAANGMAYSMKYLEGNSARVYCIMGDGECAEGSVWEAINFASHYQLDNLVAIVDVNRLGQSDPTMFQHDIDSYKAKFEAFGWNALAIDGHDYMHIVYAFEEARKTKNKPTAIIAKTYKGKDFTATIEDQENWHGKPIGNQTEEIVKHLTSLIQDTQETSEPVHPTETHPAIEAKHITIPAPNYTIGAQLATRNAYGEALRALGGVDERIVGLDGDTKNSTYACYFQQQYPQRFIECYIAEQNMVGVSLGLSCRGKIPFSSTFGAFFSRTYDQIRMSAVSLGNMKFAGSHCGVSIGEDGPSQMALEDLALFRSIPGSIVLYPSDAVSAWRAVELAANHKGIAFIRTSRPAFPVLYENDKVFEAGKSYTIKHSDQDKITVIGAGVTLAEAVKAHDLLASEGIHIRVVDLFSVKPIDVAHLTEAARATEGKILTVEDHYQAGGIFEAVTSALAQEHFNIWGIFVNEIPRSGKPHELLDLYGLSAAKIALKVKEIIH</sequence>
<dbReference type="SMART" id="SM00861">
    <property type="entry name" value="Transket_pyr"/>
    <property type="match status" value="1"/>
</dbReference>
<comment type="caution">
    <text evidence="15">The sequence shown here is derived from an EMBL/GenBank/DDBJ whole genome shotgun (WGS) entry which is preliminary data.</text>
</comment>
<dbReference type="EMBL" id="CAJZBQ010000045">
    <property type="protein sequence ID" value="CAG9328165.1"/>
    <property type="molecule type" value="Genomic_DNA"/>
</dbReference>
<keyword evidence="11" id="KW-0106">Calcium</keyword>
<gene>
    <name evidence="15" type="ORF">BSTOLATCC_MIC45621</name>
</gene>
<evidence type="ECO:0000256" key="6">
    <source>
        <dbReference type="ARBA" id="ARBA00007131"/>
    </source>
</evidence>
<comment type="cofactor">
    <cofactor evidence="5">
        <name>thiamine diphosphate</name>
        <dbReference type="ChEBI" id="CHEBI:58937"/>
    </cofactor>
</comment>
<dbReference type="Pfam" id="PF02780">
    <property type="entry name" value="Transketolase_C"/>
    <property type="match status" value="1"/>
</dbReference>
<evidence type="ECO:0000313" key="16">
    <source>
        <dbReference type="Proteomes" id="UP001162131"/>
    </source>
</evidence>
<evidence type="ECO:0000256" key="7">
    <source>
        <dbReference type="ARBA" id="ARBA00011738"/>
    </source>
</evidence>
<dbReference type="GO" id="GO:0004802">
    <property type="term" value="F:transketolase activity"/>
    <property type="evidence" value="ECO:0007669"/>
    <property type="project" value="UniProtKB-EC"/>
</dbReference>
<dbReference type="EC" id="2.2.1.1" evidence="8"/>
<evidence type="ECO:0000259" key="14">
    <source>
        <dbReference type="SMART" id="SM00861"/>
    </source>
</evidence>
<evidence type="ECO:0000256" key="8">
    <source>
        <dbReference type="ARBA" id="ARBA00013152"/>
    </source>
</evidence>
<keyword evidence="9" id="KW-0808">Transferase</keyword>
<comment type="cofactor">
    <cofactor evidence="1">
        <name>Ca(2+)</name>
        <dbReference type="ChEBI" id="CHEBI:29108"/>
    </cofactor>
</comment>
<keyword evidence="12" id="KW-0460">Magnesium</keyword>
<dbReference type="PROSITE" id="PS00802">
    <property type="entry name" value="TRANSKETOLASE_2"/>
    <property type="match status" value="1"/>
</dbReference>
<keyword evidence="10" id="KW-0479">Metal-binding</keyword>
<protein>
    <recommendedName>
        <fullName evidence="8">transketolase</fullName>
        <ecNumber evidence="8">2.2.1.1</ecNumber>
    </recommendedName>
</protein>
<dbReference type="SUPFAM" id="SSF52518">
    <property type="entry name" value="Thiamin diphosphate-binding fold (THDP-binding)"/>
    <property type="match status" value="2"/>
</dbReference>
<evidence type="ECO:0000256" key="10">
    <source>
        <dbReference type="ARBA" id="ARBA00022723"/>
    </source>
</evidence>
<dbReference type="Pfam" id="PF00456">
    <property type="entry name" value="Transketolase_N"/>
    <property type="match status" value="1"/>
</dbReference>
<dbReference type="FunFam" id="3.40.50.970:FF:000129">
    <property type="entry name" value="Transketolase"/>
    <property type="match status" value="1"/>
</dbReference>
<evidence type="ECO:0000256" key="13">
    <source>
        <dbReference type="ARBA" id="ARBA00023052"/>
    </source>
</evidence>
<dbReference type="CDD" id="cd02012">
    <property type="entry name" value="TPP_TK"/>
    <property type="match status" value="1"/>
</dbReference>
<accession>A0AAU9JR09</accession>
<dbReference type="InterPro" id="IPR051424">
    <property type="entry name" value="Transketolase-like"/>
</dbReference>
<dbReference type="InterPro" id="IPR009014">
    <property type="entry name" value="Transketo_C/PFOR_II"/>
</dbReference>
<proteinExistence type="inferred from homology"/>
<dbReference type="CDD" id="cd07033">
    <property type="entry name" value="TPP_PYR_DXS_TK_like"/>
    <property type="match status" value="1"/>
</dbReference>
<evidence type="ECO:0000313" key="15">
    <source>
        <dbReference type="EMBL" id="CAG9328165.1"/>
    </source>
</evidence>
<dbReference type="InterPro" id="IPR005474">
    <property type="entry name" value="Transketolase_N"/>
</dbReference>
<dbReference type="SUPFAM" id="SSF52922">
    <property type="entry name" value="TK C-terminal domain-like"/>
    <property type="match status" value="1"/>
</dbReference>
<dbReference type="PANTHER" id="PTHR43195:SF1">
    <property type="entry name" value="FI06132P-RELATED"/>
    <property type="match status" value="1"/>
</dbReference>
<comment type="subunit">
    <text evidence="7">Homodimer.</text>
</comment>
<organism evidence="15 16">
    <name type="scientific">Blepharisma stoltei</name>
    <dbReference type="NCBI Taxonomy" id="1481888"/>
    <lineage>
        <taxon>Eukaryota</taxon>
        <taxon>Sar</taxon>
        <taxon>Alveolata</taxon>
        <taxon>Ciliophora</taxon>
        <taxon>Postciliodesmatophora</taxon>
        <taxon>Heterotrichea</taxon>
        <taxon>Heterotrichida</taxon>
        <taxon>Blepharismidae</taxon>
        <taxon>Blepharisma</taxon>
    </lineage>
</organism>
<reference evidence="15" key="1">
    <citation type="submission" date="2021-09" db="EMBL/GenBank/DDBJ databases">
        <authorList>
            <consortium name="AG Swart"/>
            <person name="Singh M."/>
            <person name="Singh A."/>
            <person name="Seah K."/>
            <person name="Emmerich C."/>
        </authorList>
    </citation>
    <scope>NUCLEOTIDE SEQUENCE</scope>
    <source>
        <strain evidence="15">ATCC30299</strain>
    </source>
</reference>
<dbReference type="Gene3D" id="3.40.50.970">
    <property type="match status" value="2"/>
</dbReference>
<evidence type="ECO:0000256" key="2">
    <source>
        <dbReference type="ARBA" id="ARBA00001936"/>
    </source>
</evidence>
<keyword evidence="16" id="KW-1185">Reference proteome</keyword>
<dbReference type="InterPro" id="IPR005475">
    <property type="entry name" value="Transketolase-like_Pyr-bd"/>
</dbReference>
<dbReference type="AlphaFoldDB" id="A0AAU9JR09"/>
<dbReference type="InterPro" id="IPR033248">
    <property type="entry name" value="Transketolase_C"/>
</dbReference>